<evidence type="ECO:0000256" key="10">
    <source>
        <dbReference type="ARBA" id="ARBA00023214"/>
    </source>
</evidence>
<dbReference type="CDD" id="cd00400">
    <property type="entry name" value="Voltage_gated_ClC"/>
    <property type="match status" value="1"/>
</dbReference>
<feature type="transmembrane region" description="Helical" evidence="13">
    <location>
        <begin position="341"/>
        <end position="363"/>
    </location>
</feature>
<evidence type="ECO:0000256" key="8">
    <source>
        <dbReference type="ARBA" id="ARBA00023167"/>
    </source>
</evidence>
<evidence type="ECO:0000259" key="14">
    <source>
        <dbReference type="PROSITE" id="PS51371"/>
    </source>
</evidence>
<dbReference type="InterPro" id="IPR014743">
    <property type="entry name" value="Cl-channel_core"/>
</dbReference>
<dbReference type="InterPro" id="IPR000644">
    <property type="entry name" value="CBS_dom"/>
</dbReference>
<evidence type="ECO:0000256" key="6">
    <source>
        <dbReference type="ARBA" id="ARBA00023065"/>
    </source>
</evidence>
<keyword evidence="11" id="KW-0407">Ion channel</keyword>
<evidence type="ECO:0000256" key="1">
    <source>
        <dbReference type="ARBA" id="ARBA00004141"/>
    </source>
</evidence>
<dbReference type="EMBL" id="MT631382">
    <property type="protein sequence ID" value="QNO49543.1"/>
    <property type="molecule type" value="Genomic_DNA"/>
</dbReference>
<dbReference type="Gene3D" id="1.10.3080.10">
    <property type="entry name" value="Clc chloride channel"/>
    <property type="match status" value="1"/>
</dbReference>
<dbReference type="Pfam" id="PF00571">
    <property type="entry name" value="CBS"/>
    <property type="match status" value="2"/>
</dbReference>
<feature type="transmembrane region" description="Helical" evidence="13">
    <location>
        <begin position="303"/>
        <end position="329"/>
    </location>
</feature>
<keyword evidence="7 13" id="KW-0472">Membrane</keyword>
<dbReference type="InterPro" id="IPR046342">
    <property type="entry name" value="CBS_dom_sf"/>
</dbReference>
<evidence type="ECO:0000256" key="4">
    <source>
        <dbReference type="ARBA" id="ARBA00022692"/>
    </source>
</evidence>
<dbReference type="InterPro" id="IPR050368">
    <property type="entry name" value="ClC-type_chloride_channel"/>
</dbReference>
<dbReference type="SUPFAM" id="SSF81340">
    <property type="entry name" value="Clc chloride channel"/>
    <property type="match status" value="1"/>
</dbReference>
<feature type="transmembrane region" description="Helical" evidence="13">
    <location>
        <begin position="228"/>
        <end position="250"/>
    </location>
</feature>
<feature type="transmembrane region" description="Helical" evidence="13">
    <location>
        <begin position="404"/>
        <end position="427"/>
    </location>
</feature>
<evidence type="ECO:0000313" key="15">
    <source>
        <dbReference type="EMBL" id="QNO49543.1"/>
    </source>
</evidence>
<feature type="domain" description="CBS" evidence="14">
    <location>
        <begin position="488"/>
        <end position="544"/>
    </location>
</feature>
<feature type="transmembrane region" description="Helical" evidence="13">
    <location>
        <begin position="27"/>
        <end position="49"/>
    </location>
</feature>
<dbReference type="GO" id="GO:0005254">
    <property type="term" value="F:chloride channel activity"/>
    <property type="evidence" value="ECO:0007669"/>
    <property type="project" value="UniProtKB-KW"/>
</dbReference>
<evidence type="ECO:0000256" key="9">
    <source>
        <dbReference type="ARBA" id="ARBA00023173"/>
    </source>
</evidence>
<feature type="transmembrane region" description="Helical" evidence="13">
    <location>
        <begin position="369"/>
        <end position="392"/>
    </location>
</feature>
<keyword evidence="6" id="KW-0406">Ion transport</keyword>
<feature type="domain" description="CBS" evidence="14">
    <location>
        <begin position="550"/>
        <end position="608"/>
    </location>
</feature>
<evidence type="ECO:0000256" key="12">
    <source>
        <dbReference type="PROSITE-ProRule" id="PRU00703"/>
    </source>
</evidence>
<dbReference type="PANTHER" id="PTHR43427:SF6">
    <property type="entry name" value="CHLORIDE CHANNEL PROTEIN CLC-E"/>
    <property type="match status" value="1"/>
</dbReference>
<feature type="transmembrane region" description="Helical" evidence="13">
    <location>
        <begin position="92"/>
        <end position="110"/>
    </location>
</feature>
<comment type="subcellular location">
    <subcellularLocation>
        <location evidence="1">Membrane</location>
        <topology evidence="1">Multi-pass membrane protein</topology>
    </subcellularLocation>
</comment>
<dbReference type="GO" id="GO:0009086">
    <property type="term" value="P:methionine biosynthetic process"/>
    <property type="evidence" value="ECO:0007669"/>
    <property type="project" value="UniProtKB-KW"/>
</dbReference>
<dbReference type="SMART" id="SM00116">
    <property type="entry name" value="CBS"/>
    <property type="match status" value="2"/>
</dbReference>
<dbReference type="Pfam" id="PF00654">
    <property type="entry name" value="Voltage_CLC"/>
    <property type="match status" value="1"/>
</dbReference>
<evidence type="ECO:0000256" key="7">
    <source>
        <dbReference type="ARBA" id="ARBA00023136"/>
    </source>
</evidence>
<dbReference type="SUPFAM" id="SSF54631">
    <property type="entry name" value="CBS-domain pair"/>
    <property type="match status" value="1"/>
</dbReference>
<feature type="transmembrane region" description="Helical" evidence="13">
    <location>
        <begin position="439"/>
        <end position="457"/>
    </location>
</feature>
<keyword evidence="3" id="KW-0028">Amino-acid biosynthesis</keyword>
<protein>
    <submittedName>
        <fullName evidence="15">Voltage-gated ClC-type chloride channel ClcB</fullName>
    </submittedName>
</protein>
<keyword evidence="4 13" id="KW-0812">Transmembrane</keyword>
<dbReference type="GO" id="GO:0034707">
    <property type="term" value="C:chloride channel complex"/>
    <property type="evidence" value="ECO:0007669"/>
    <property type="project" value="UniProtKB-KW"/>
</dbReference>
<dbReference type="Gene3D" id="3.10.580.10">
    <property type="entry name" value="CBS-domain"/>
    <property type="match status" value="1"/>
</dbReference>
<keyword evidence="2" id="KW-0813">Transport</keyword>
<keyword evidence="9" id="KW-0869">Chloride channel</keyword>
<proteinExistence type="predicted"/>
<gene>
    <name evidence="15" type="primary">clcB</name>
    <name evidence="15" type="ORF">HIGBABBE_00016</name>
</gene>
<evidence type="ECO:0000256" key="11">
    <source>
        <dbReference type="ARBA" id="ARBA00023303"/>
    </source>
</evidence>
<reference evidence="15" key="1">
    <citation type="submission" date="2020-06" db="EMBL/GenBank/DDBJ databases">
        <title>Unique genomic features of the anaerobic methanotrophic archaea.</title>
        <authorList>
            <person name="Chadwick G.L."/>
            <person name="Skennerton C.T."/>
            <person name="Laso-Perez R."/>
            <person name="Leu A.O."/>
            <person name="Speth D.R."/>
            <person name="Yu H."/>
            <person name="Morgan-Lang C."/>
            <person name="Hatzenpichler R."/>
            <person name="Goudeau D."/>
            <person name="Malmstrom R."/>
            <person name="Brazelton W.J."/>
            <person name="Woyke T."/>
            <person name="Hallam S.J."/>
            <person name="Tyson G.W."/>
            <person name="Wegener G."/>
            <person name="Boetius A."/>
            <person name="Orphan V."/>
        </authorList>
    </citation>
    <scope>NUCLEOTIDE SEQUENCE</scope>
</reference>
<keyword evidence="5 13" id="KW-1133">Transmembrane helix</keyword>
<evidence type="ECO:0000256" key="2">
    <source>
        <dbReference type="ARBA" id="ARBA00022448"/>
    </source>
</evidence>
<keyword evidence="10" id="KW-0868">Chloride</keyword>
<name>A0A7G9YNF9_9EURY</name>
<organism evidence="15">
    <name type="scientific">Candidatus Methanogaster sp. ANME-2c ERB4</name>
    <dbReference type="NCBI Taxonomy" id="2759911"/>
    <lineage>
        <taxon>Archaea</taxon>
        <taxon>Methanobacteriati</taxon>
        <taxon>Methanobacteriota</taxon>
        <taxon>Stenosarchaea group</taxon>
        <taxon>Methanomicrobia</taxon>
        <taxon>Methanosarcinales</taxon>
        <taxon>ANME-2 cluster</taxon>
        <taxon>Candidatus Methanogasteraceae</taxon>
        <taxon>Candidatus Methanogaster</taxon>
    </lineage>
</organism>
<dbReference type="PROSITE" id="PS51371">
    <property type="entry name" value="CBS"/>
    <property type="match status" value="2"/>
</dbReference>
<evidence type="ECO:0000256" key="3">
    <source>
        <dbReference type="ARBA" id="ARBA00022605"/>
    </source>
</evidence>
<dbReference type="InterPro" id="IPR001807">
    <property type="entry name" value="ClC"/>
</dbReference>
<keyword evidence="8" id="KW-0486">Methionine biosynthesis</keyword>
<evidence type="ECO:0000256" key="13">
    <source>
        <dbReference type="SAM" id="Phobius"/>
    </source>
</evidence>
<dbReference type="PRINTS" id="PR00762">
    <property type="entry name" value="CLCHANNEL"/>
</dbReference>
<dbReference type="FunFam" id="1.10.3080.10:FF:000018">
    <property type="entry name" value="Chloride transporter, ClC family"/>
    <property type="match status" value="1"/>
</dbReference>
<dbReference type="AlphaFoldDB" id="A0A7G9YNF9"/>
<dbReference type="PANTHER" id="PTHR43427">
    <property type="entry name" value="CHLORIDE CHANNEL PROTEIN CLC-E"/>
    <property type="match status" value="1"/>
</dbReference>
<sequence length="608" mass="64893">MKNSRKISSVVARDHLRKLNFEYIEHWVPYSILIGLAAGASAVIFYSLLSVVSHYVLGGIGYCYGTSTGCEQPLLSVPSVIPPGSLADLHTWYLVAIPAIGGLIAGLITYRYAPEAVGEGTDAVIDSYHQQQGRIRGRIPIVKTIASAITIGTGGSAGREGPITQIGAGFGSYLADKLKLDDNGRRLMLLCGAAGGIGSIFRAPLGGALFAISVLYKRDSEFESLVPAFISSIIAYSVFCSVFGWGSLFTTPDYTFTHPTELVFDATLGILCGLVGILHIKTFHGIRDLFKKWKIKNHFKPMIGGLLLGLLVLSVHQSCGYGYCIFGGGYESIQSAIDGELAVEVLILLVLAKILATSFTLGSGGSGGVFAPTLAVGATLGGAFGIAAHALFPGIIGDMQSTSFVLIGMAALLSGVARVPIAAIVIVSELTGNYNLLPPLMFASTIAYLVTSNWTIYEKQVPARVDSPAHREELTIDILENASVSDAMSVDIMPTHPSNNVQTVLNLITKYGHIGYPVLDDNRLVGIVTFKDAERVPPEDREAVLVEQVMTAAMSLIVTYPDESLEDALRKLVLNDIGRLPVVDPDDQSKILGIVTKSDIIRLHAQLR</sequence>
<accession>A0A7G9YNF9</accession>
<evidence type="ECO:0000256" key="5">
    <source>
        <dbReference type="ARBA" id="ARBA00022989"/>
    </source>
</evidence>
<keyword evidence="12" id="KW-0129">CBS domain</keyword>
<feature type="transmembrane region" description="Helical" evidence="13">
    <location>
        <begin position="262"/>
        <end position="283"/>
    </location>
</feature>